<dbReference type="SMART" id="SM01362">
    <property type="entry name" value="DUF663"/>
    <property type="match status" value="1"/>
</dbReference>
<evidence type="ECO:0000256" key="1">
    <source>
        <dbReference type="ARBA" id="ARBA00004604"/>
    </source>
</evidence>
<dbReference type="STRING" id="1314783.A0A165SD67"/>
<evidence type="ECO:0000256" key="4">
    <source>
        <dbReference type="ARBA" id="ARBA00038288"/>
    </source>
</evidence>
<dbReference type="GO" id="GO:0005525">
    <property type="term" value="F:GTP binding"/>
    <property type="evidence" value="ECO:0007669"/>
    <property type="project" value="TreeGrafter"/>
</dbReference>
<dbReference type="AlphaFoldDB" id="A0A165SD67"/>
<dbReference type="InterPro" id="IPR039761">
    <property type="entry name" value="Bms1/Tsr1"/>
</dbReference>
<dbReference type="InterPro" id="IPR012948">
    <property type="entry name" value="AARP2CN"/>
</dbReference>
<dbReference type="SMART" id="SM00785">
    <property type="entry name" value="AARP2CN"/>
    <property type="match status" value="1"/>
</dbReference>
<dbReference type="Proteomes" id="UP000076727">
    <property type="component" value="Unassembled WGS sequence"/>
</dbReference>
<feature type="region of interest" description="Disordered" evidence="5">
    <location>
        <begin position="326"/>
        <end position="481"/>
    </location>
</feature>
<evidence type="ECO:0000259" key="6">
    <source>
        <dbReference type="PROSITE" id="PS51714"/>
    </source>
</evidence>
<dbReference type="GO" id="GO:0000479">
    <property type="term" value="P:endonucleolytic cleavage of tricistronic rRNA transcript (SSU-rRNA, 5.8S rRNA, LSU-rRNA)"/>
    <property type="evidence" value="ECO:0007669"/>
    <property type="project" value="TreeGrafter"/>
</dbReference>
<dbReference type="Pfam" id="PF04950">
    <property type="entry name" value="RIBIOP_C"/>
    <property type="match status" value="1"/>
</dbReference>
<dbReference type="Pfam" id="PF08142">
    <property type="entry name" value="AARP2CN"/>
    <property type="match status" value="1"/>
</dbReference>
<keyword evidence="3" id="KW-0539">Nucleus</keyword>
<keyword evidence="2" id="KW-0690">Ribosome biogenesis</keyword>
<dbReference type="GO" id="GO:0003924">
    <property type="term" value="F:GTPase activity"/>
    <property type="evidence" value="ECO:0007669"/>
    <property type="project" value="TreeGrafter"/>
</dbReference>
<dbReference type="EMBL" id="KV429044">
    <property type="protein sequence ID" value="KZT71822.1"/>
    <property type="molecule type" value="Genomic_DNA"/>
</dbReference>
<proteinExistence type="inferred from homology"/>
<dbReference type="InterPro" id="IPR007034">
    <property type="entry name" value="BMS1_TSR1_C"/>
</dbReference>
<protein>
    <submittedName>
        <fullName evidence="7">Ribosome biogenesis protein tsr1</fullName>
    </submittedName>
</protein>
<dbReference type="PANTHER" id="PTHR12858">
    <property type="entry name" value="RIBOSOME BIOGENESIS PROTEIN"/>
    <property type="match status" value="1"/>
</dbReference>
<feature type="compositionally biased region" description="Polar residues" evidence="5">
    <location>
        <begin position="38"/>
        <end position="48"/>
    </location>
</feature>
<feature type="region of interest" description="Disordered" evidence="5">
    <location>
        <begin position="1"/>
        <end position="69"/>
    </location>
</feature>
<accession>A0A165SD67</accession>
<comment type="subcellular location">
    <subcellularLocation>
        <location evidence="1">Nucleus</location>
        <location evidence="1">Nucleolus</location>
    </subcellularLocation>
</comment>
<feature type="compositionally biased region" description="Basic residues" evidence="5">
    <location>
        <begin position="1"/>
        <end position="11"/>
    </location>
</feature>
<sequence length="794" mass="88753">MTASAHHHRPTLKQQNKSFKSKHATKGALKEAAKGKTARQSPKATPASNAAAKTRINRRNNSKQTQIKKRQELVSATRIFSGVDGAPRIVAVVPLTDDISAQNVAVALAQSLDPSAEGPSSGGVWKLRADRFKTSLQFIPLPYKHLYATLDACKAADYVVFVLSSTVEVDAWGDTLLRTLQAQGLPEVVTVVSSSEGPMEPKEKPGIMKSLLSFIQYFVPSQSRVYDVHTGSDTLNAARALCEGRPSDVKWREGRAWLVGEHTRWEDGVLSVTGVVRGAPLSANRLVHLPNYGDYQISKIMSAPLPRRSKASGEVGMDVESALLAEPDASSADSLVSSNDPDDMANEQTWPTEEEMRPAPGGSAADSIPDAKTGTTPRRVRKVPKGMSEYQAAWIIDEDDDDEEGGEGQEGEPEGDEEMRDAEEEEEEETVELPDQEMESESRRSVAFQDLDMEEEDRQLQKWRSRNREQEEKDDLAFPDEIDTPLDVAARTRFQRYRGLRSFRTSPWDPYENLPRDYARIFQFEDYKRTERAVRKRAEEDGTGIEPGTRITVFMKGVPEEASHSASAAPVVLFGLMQHEHKKTVLNFAVQRNTEYDGSVRSKDPLVLCVGPRRLRVNPVYSQHTRGGGKGANNVHKFERYLRHGVTNVATTYGPVVFGQQPCYLLRETEDPQAPELVAMGSFMNPDTTRIVAKRIILTGHPFKVHKKTATVRYMFFNPDDINYFKPIQLYTKYGRTGHIKESLGTHGYFKAHFDGPINQMDTVCMSLYKRVYPKWGELWKEPATASSSDAMEE</sequence>
<dbReference type="OrthoDB" id="119302at2759"/>
<dbReference type="GO" id="GO:0030688">
    <property type="term" value="C:preribosome, small subunit precursor"/>
    <property type="evidence" value="ECO:0007669"/>
    <property type="project" value="TreeGrafter"/>
</dbReference>
<dbReference type="GO" id="GO:0000462">
    <property type="term" value="P:maturation of SSU-rRNA from tricistronic rRNA transcript (SSU-rRNA, 5.8S rRNA, LSU-rRNA)"/>
    <property type="evidence" value="ECO:0007669"/>
    <property type="project" value="TreeGrafter"/>
</dbReference>
<evidence type="ECO:0000256" key="5">
    <source>
        <dbReference type="SAM" id="MobiDB-lite"/>
    </source>
</evidence>
<reference evidence="7 8" key="1">
    <citation type="journal article" date="2016" name="Mol. Biol. Evol.">
        <title>Comparative Genomics of Early-Diverging Mushroom-Forming Fungi Provides Insights into the Origins of Lignocellulose Decay Capabilities.</title>
        <authorList>
            <person name="Nagy L.G."/>
            <person name="Riley R."/>
            <person name="Tritt A."/>
            <person name="Adam C."/>
            <person name="Daum C."/>
            <person name="Floudas D."/>
            <person name="Sun H."/>
            <person name="Yadav J.S."/>
            <person name="Pangilinan J."/>
            <person name="Larsson K.H."/>
            <person name="Matsuura K."/>
            <person name="Barry K."/>
            <person name="Labutti K."/>
            <person name="Kuo R."/>
            <person name="Ohm R.A."/>
            <person name="Bhattacharya S.S."/>
            <person name="Shirouzu T."/>
            <person name="Yoshinaga Y."/>
            <person name="Martin F.M."/>
            <person name="Grigoriev I.V."/>
            <person name="Hibbett D.S."/>
        </authorList>
    </citation>
    <scope>NUCLEOTIDE SEQUENCE [LARGE SCALE GENOMIC DNA]</scope>
    <source>
        <strain evidence="7 8">L-15889</strain>
    </source>
</reference>
<evidence type="ECO:0000256" key="2">
    <source>
        <dbReference type="ARBA" id="ARBA00022517"/>
    </source>
</evidence>
<evidence type="ECO:0000313" key="7">
    <source>
        <dbReference type="EMBL" id="KZT71822.1"/>
    </source>
</evidence>
<dbReference type="InterPro" id="IPR030387">
    <property type="entry name" value="G_Bms1/Tsr1_dom"/>
</dbReference>
<dbReference type="Pfam" id="PF22298">
    <property type="entry name" value="Tsr1_G-like"/>
    <property type="match status" value="1"/>
</dbReference>
<gene>
    <name evidence="7" type="ORF">DAEQUDRAFT_706612</name>
</gene>
<evidence type="ECO:0000256" key="3">
    <source>
        <dbReference type="ARBA" id="ARBA00023242"/>
    </source>
</evidence>
<dbReference type="GO" id="GO:0034511">
    <property type="term" value="F:U3 snoRNA binding"/>
    <property type="evidence" value="ECO:0007669"/>
    <property type="project" value="TreeGrafter"/>
</dbReference>
<dbReference type="GO" id="GO:0005730">
    <property type="term" value="C:nucleolus"/>
    <property type="evidence" value="ECO:0007669"/>
    <property type="project" value="UniProtKB-SubCell"/>
</dbReference>
<comment type="similarity">
    <text evidence="4">Belongs to the TRAFAC class translation factor GTPase superfamily. Bms1-like GTPase family. TSR1 subfamily.</text>
</comment>
<feature type="domain" description="Bms1-type G" evidence="6">
    <location>
        <begin position="86"/>
        <end position="247"/>
    </location>
</feature>
<name>A0A165SD67_9APHY</name>
<evidence type="ECO:0000313" key="8">
    <source>
        <dbReference type="Proteomes" id="UP000076727"/>
    </source>
</evidence>
<organism evidence="7 8">
    <name type="scientific">Daedalea quercina L-15889</name>
    <dbReference type="NCBI Taxonomy" id="1314783"/>
    <lineage>
        <taxon>Eukaryota</taxon>
        <taxon>Fungi</taxon>
        <taxon>Dikarya</taxon>
        <taxon>Basidiomycota</taxon>
        <taxon>Agaricomycotina</taxon>
        <taxon>Agaricomycetes</taxon>
        <taxon>Polyporales</taxon>
        <taxon>Fomitopsis</taxon>
    </lineage>
</organism>
<feature type="compositionally biased region" description="Acidic residues" evidence="5">
    <location>
        <begin position="472"/>
        <end position="481"/>
    </location>
</feature>
<dbReference type="PROSITE" id="PS51714">
    <property type="entry name" value="G_BMS1"/>
    <property type="match status" value="1"/>
</dbReference>
<dbReference type="PANTHER" id="PTHR12858:SF1">
    <property type="entry name" value="PRE-RRNA-PROCESSING PROTEIN TSR1 HOMOLOG"/>
    <property type="match status" value="1"/>
</dbReference>
<keyword evidence="8" id="KW-1185">Reference proteome</keyword>
<feature type="compositionally biased region" description="Acidic residues" evidence="5">
    <location>
        <begin position="396"/>
        <end position="439"/>
    </location>
</feature>